<name>A0A285T1L7_9RHOB</name>
<protein>
    <submittedName>
        <fullName evidence="1">Type III secretion system (T3SS) negative regulator GrlR</fullName>
    </submittedName>
</protein>
<evidence type="ECO:0000313" key="1">
    <source>
        <dbReference type="EMBL" id="SOC14513.1"/>
    </source>
</evidence>
<organism evidence="1 2">
    <name type="scientific">Rhodobacter maris</name>
    <dbReference type="NCBI Taxonomy" id="446682"/>
    <lineage>
        <taxon>Bacteria</taxon>
        <taxon>Pseudomonadati</taxon>
        <taxon>Pseudomonadota</taxon>
        <taxon>Alphaproteobacteria</taxon>
        <taxon>Rhodobacterales</taxon>
        <taxon>Rhodobacter group</taxon>
        <taxon>Rhodobacter</taxon>
    </lineage>
</organism>
<dbReference type="AlphaFoldDB" id="A0A285T1L7"/>
<dbReference type="Proteomes" id="UP000219111">
    <property type="component" value="Unassembled WGS sequence"/>
</dbReference>
<accession>A0A285T1L7</accession>
<proteinExistence type="predicted"/>
<evidence type="ECO:0000313" key="2">
    <source>
        <dbReference type="Proteomes" id="UP000219111"/>
    </source>
</evidence>
<dbReference type="EMBL" id="OBMT01000012">
    <property type="protein sequence ID" value="SOC14513.1"/>
    <property type="molecule type" value="Genomic_DNA"/>
</dbReference>
<keyword evidence="2" id="KW-1185">Reference proteome</keyword>
<sequence>MSHTSNGTYTVRFRSSLGSVGAGVIELEDLTVKGGDSAFIFSGKFQEQGDTLVGKVSVRQHSGYGMSIFGPLSSFVLELKGQLVSGRGVFSGYVSGKPNLKVTVELQRANLVAAE</sequence>
<reference evidence="2" key="1">
    <citation type="submission" date="2017-08" db="EMBL/GenBank/DDBJ databases">
        <authorList>
            <person name="Varghese N."/>
            <person name="Submissions S."/>
        </authorList>
    </citation>
    <scope>NUCLEOTIDE SEQUENCE [LARGE SCALE GENOMIC DNA]</scope>
    <source>
        <strain evidence="2">JA276</strain>
    </source>
</reference>
<dbReference type="InterPro" id="IPR043019">
    <property type="entry name" value="GrlR_sf"/>
</dbReference>
<gene>
    <name evidence="1" type="ORF">SAMN05877831_11232</name>
</gene>
<dbReference type="Gene3D" id="2.40.128.380">
    <property type="entry name" value="T3SS negative regulator GrlR"/>
    <property type="match status" value="1"/>
</dbReference>